<keyword evidence="2 5" id="KW-0812">Transmembrane</keyword>
<dbReference type="Pfam" id="PF05653">
    <property type="entry name" value="Mg_trans_NIPA"/>
    <property type="match status" value="1"/>
</dbReference>
<comment type="subcellular location">
    <subcellularLocation>
        <location evidence="1">Membrane</location>
        <topology evidence="1">Multi-pass membrane protein</topology>
    </subcellularLocation>
</comment>
<feature type="transmembrane region" description="Helical" evidence="5">
    <location>
        <begin position="249"/>
        <end position="269"/>
    </location>
</feature>
<gene>
    <name evidence="6" type="ORF">FHX76_000372</name>
</gene>
<proteinExistence type="predicted"/>
<dbReference type="GO" id="GO:0016020">
    <property type="term" value="C:membrane"/>
    <property type="evidence" value="ECO:0007669"/>
    <property type="project" value="UniProtKB-SubCell"/>
</dbReference>
<dbReference type="InterPro" id="IPR008521">
    <property type="entry name" value="Mg_trans_NIPA"/>
</dbReference>
<protein>
    <submittedName>
        <fullName evidence="6">Drug/metabolite transporter (DMT)-like permease</fullName>
    </submittedName>
</protein>
<feature type="transmembrane region" description="Helical" evidence="5">
    <location>
        <begin position="218"/>
        <end position="237"/>
    </location>
</feature>
<evidence type="ECO:0000256" key="5">
    <source>
        <dbReference type="SAM" id="Phobius"/>
    </source>
</evidence>
<dbReference type="RefSeq" id="WP_167147154.1">
    <property type="nucleotide sequence ID" value="NZ_JAAMOX010000001.1"/>
</dbReference>
<feature type="transmembrane region" description="Helical" evidence="5">
    <location>
        <begin position="128"/>
        <end position="146"/>
    </location>
</feature>
<reference evidence="6 7" key="1">
    <citation type="submission" date="2020-02" db="EMBL/GenBank/DDBJ databases">
        <title>Sequencing the genomes of 1000 actinobacteria strains.</title>
        <authorList>
            <person name="Klenk H.-P."/>
        </authorList>
    </citation>
    <scope>NUCLEOTIDE SEQUENCE [LARGE SCALE GENOMIC DNA]</scope>
    <source>
        <strain evidence="6 7">DSM 27960</strain>
    </source>
</reference>
<feature type="transmembrane region" description="Helical" evidence="5">
    <location>
        <begin position="97"/>
        <end position="116"/>
    </location>
</feature>
<comment type="caution">
    <text evidence="6">The sequence shown here is derived from an EMBL/GenBank/DDBJ whole genome shotgun (WGS) entry which is preliminary data.</text>
</comment>
<accession>A0A7X5QYY4</accession>
<dbReference type="GO" id="GO:0015095">
    <property type="term" value="F:magnesium ion transmembrane transporter activity"/>
    <property type="evidence" value="ECO:0007669"/>
    <property type="project" value="InterPro"/>
</dbReference>
<evidence type="ECO:0000256" key="1">
    <source>
        <dbReference type="ARBA" id="ARBA00004141"/>
    </source>
</evidence>
<feature type="transmembrane region" description="Helical" evidence="5">
    <location>
        <begin position="275"/>
        <end position="298"/>
    </location>
</feature>
<evidence type="ECO:0000256" key="4">
    <source>
        <dbReference type="ARBA" id="ARBA00023136"/>
    </source>
</evidence>
<dbReference type="PANTHER" id="PTHR40761">
    <property type="entry name" value="CONSERVED INTEGRAL MEMBRANE ALANINE VALINE AND LEUCINE RICH PROTEIN-RELATED"/>
    <property type="match status" value="1"/>
</dbReference>
<dbReference type="EMBL" id="JAAMOX010000001">
    <property type="protein sequence ID" value="NIH52504.1"/>
    <property type="molecule type" value="Genomic_DNA"/>
</dbReference>
<keyword evidence="3 5" id="KW-1133">Transmembrane helix</keyword>
<dbReference type="Proteomes" id="UP000541033">
    <property type="component" value="Unassembled WGS sequence"/>
</dbReference>
<dbReference type="PANTHER" id="PTHR40761:SF1">
    <property type="entry name" value="CONSERVED INTEGRAL MEMBRANE ALANINE VALINE AND LEUCINE RICH PROTEIN-RELATED"/>
    <property type="match status" value="1"/>
</dbReference>
<dbReference type="AlphaFoldDB" id="A0A7X5QYY4"/>
<feature type="transmembrane region" description="Helical" evidence="5">
    <location>
        <begin position="186"/>
        <end position="206"/>
    </location>
</feature>
<evidence type="ECO:0000313" key="6">
    <source>
        <dbReference type="EMBL" id="NIH52504.1"/>
    </source>
</evidence>
<sequence>MHIIEAVGEATELLRDPKNFLGIPIALLGAVFMSFGAQYQSRGVNKVEHISGQKASSGLSGNQLASLLKRPSWVIGTLLLGCAVLLQLASLSFSPLIVVQPLGVVALVITSILNSRISGLKLNSKTKLAIVLCVVGVFVFVTIAAFTATDSVVTDQHLITILIILAVVLVLFTIAFIVLRHKTRAIFYIIGAGIIYGFVATLAKVVIGRIQQGEFDTLTLICLVALLAATGGGMYFVNNAYSSGPPDLVIAGLTVIDPMVAVVIGIVVLGEAANASLLAMGGFVLAGATAVVGVIMLAKYHPQVQD</sequence>
<name>A0A7X5QYY4_9MICO</name>
<feature type="transmembrane region" description="Helical" evidence="5">
    <location>
        <begin position="20"/>
        <end position="39"/>
    </location>
</feature>
<keyword evidence="7" id="KW-1185">Reference proteome</keyword>
<feature type="transmembrane region" description="Helical" evidence="5">
    <location>
        <begin position="73"/>
        <end position="91"/>
    </location>
</feature>
<dbReference type="NCBIfam" id="NF038012">
    <property type="entry name" value="DMT_1"/>
    <property type="match status" value="1"/>
</dbReference>
<organism evidence="6 7">
    <name type="scientific">Lysinibacter cavernae</name>
    <dbReference type="NCBI Taxonomy" id="1640652"/>
    <lineage>
        <taxon>Bacteria</taxon>
        <taxon>Bacillati</taxon>
        <taxon>Actinomycetota</taxon>
        <taxon>Actinomycetes</taxon>
        <taxon>Micrococcales</taxon>
        <taxon>Microbacteriaceae</taxon>
        <taxon>Lysinibacter</taxon>
    </lineage>
</organism>
<evidence type="ECO:0000313" key="7">
    <source>
        <dbReference type="Proteomes" id="UP000541033"/>
    </source>
</evidence>
<feature type="transmembrane region" description="Helical" evidence="5">
    <location>
        <begin position="158"/>
        <end position="179"/>
    </location>
</feature>
<evidence type="ECO:0000256" key="3">
    <source>
        <dbReference type="ARBA" id="ARBA00022989"/>
    </source>
</evidence>
<evidence type="ECO:0000256" key="2">
    <source>
        <dbReference type="ARBA" id="ARBA00022692"/>
    </source>
</evidence>
<keyword evidence="4 5" id="KW-0472">Membrane</keyword>